<sequence length="73" mass="8185">MTQLIQIAPGVLFSSDVLSPEWGRTRQRKNGSRMFILATIIPHRVAVLPRASLGELHTPRKLLLAALVQRRSN</sequence>
<evidence type="ECO:0000313" key="1">
    <source>
        <dbReference type="EMBL" id="NDV76777.1"/>
    </source>
</evidence>
<dbReference type="EMBL" id="JAAEAM010000054">
    <property type="protein sequence ID" value="NDV76777.1"/>
    <property type="molecule type" value="Genomic_DNA"/>
</dbReference>
<dbReference type="AlphaFoldDB" id="A0A6B2MRV8"/>
<protein>
    <submittedName>
        <fullName evidence="1">Uncharacterized protein</fullName>
    </submittedName>
</protein>
<organism evidence="1">
    <name type="scientific">Burkholderia cenocepacia</name>
    <dbReference type="NCBI Taxonomy" id="95486"/>
    <lineage>
        <taxon>Bacteria</taxon>
        <taxon>Pseudomonadati</taxon>
        <taxon>Pseudomonadota</taxon>
        <taxon>Betaproteobacteria</taxon>
        <taxon>Burkholderiales</taxon>
        <taxon>Burkholderiaceae</taxon>
        <taxon>Burkholderia</taxon>
        <taxon>Burkholderia cepacia complex</taxon>
    </lineage>
</organism>
<dbReference type="GeneID" id="300969666"/>
<name>A0A6B2MRV8_9BURK</name>
<comment type="caution">
    <text evidence="1">The sequence shown here is derived from an EMBL/GenBank/DDBJ whole genome shotgun (WGS) entry which is preliminary data.</text>
</comment>
<proteinExistence type="predicted"/>
<reference evidence="1" key="1">
    <citation type="submission" date="2019-11" db="EMBL/GenBank/DDBJ databases">
        <title>Burkholderia cenocepacia CF.</title>
        <authorList>
            <person name="Vianna E.F."/>
            <person name="Marques E.A."/>
            <person name="Albano R.M."/>
            <person name="Leao R.S."/>
        </authorList>
    </citation>
    <scope>NUCLEOTIDE SEQUENCE</scope>
    <source>
        <strain evidence="1">MS-2140</strain>
    </source>
</reference>
<gene>
    <name evidence="1" type="ORF">GFJ35_32720</name>
</gene>
<dbReference type="RefSeq" id="WP_146211725.1">
    <property type="nucleotide sequence ID" value="NZ_JAAEAM010000054.1"/>
</dbReference>
<accession>A0A6B2MRV8</accession>